<dbReference type="OrthoDB" id="3169575at2"/>
<evidence type="ECO:0000256" key="1">
    <source>
        <dbReference type="SAM" id="MobiDB-lite"/>
    </source>
</evidence>
<keyword evidence="2" id="KW-1133">Transmembrane helix</keyword>
<feature type="compositionally biased region" description="Basic and acidic residues" evidence="1">
    <location>
        <begin position="452"/>
        <end position="469"/>
    </location>
</feature>
<comment type="caution">
    <text evidence="3">The sequence shown here is derived from an EMBL/GenBank/DDBJ whole genome shotgun (WGS) entry which is preliminary data.</text>
</comment>
<keyword evidence="4" id="KW-1185">Reference proteome</keyword>
<reference evidence="3" key="1">
    <citation type="submission" date="2009-01" db="EMBL/GenBank/DDBJ databases">
        <authorList>
            <person name="Fulton L."/>
            <person name="Clifton S."/>
            <person name="Chinwalla A.T."/>
            <person name="Mitreva M."/>
            <person name="Sodergren E."/>
            <person name="Weinstock G."/>
            <person name="Clifton S."/>
            <person name="Dooling D.J."/>
            <person name="Fulton B."/>
            <person name="Minx P."/>
            <person name="Pepin K.H."/>
            <person name="Johnson M."/>
            <person name="Bhonagiri V."/>
            <person name="Nash W.E."/>
            <person name="Mardis E.R."/>
            <person name="Wilson R.K."/>
        </authorList>
    </citation>
    <scope>NUCLEOTIDE SEQUENCE [LARGE SCALE GENOMIC DNA]</scope>
    <source>
        <strain evidence="3">ATCC 10379</strain>
    </source>
</reference>
<feature type="compositionally biased region" description="Low complexity" evidence="1">
    <location>
        <begin position="10"/>
        <end position="29"/>
    </location>
</feature>
<keyword evidence="2" id="KW-0472">Membrane</keyword>
<reference evidence="3" key="2">
    <citation type="submission" date="2009-06" db="EMBL/GenBank/DDBJ databases">
        <authorList>
            <person name="Sebastian Y."/>
            <person name="Madupu R."/>
            <person name="Durkin A.S."/>
            <person name="Torralba M."/>
            <person name="Methe B."/>
            <person name="Sutton G.G."/>
            <person name="Strausberg R.L."/>
            <person name="Nelson K.E."/>
        </authorList>
    </citation>
    <scope>NUCLEOTIDE SEQUENCE [LARGE SCALE GENOMIC DNA]</scope>
    <source>
        <strain evidence="3">ATCC 10379</strain>
    </source>
</reference>
<evidence type="ECO:0000313" key="3">
    <source>
        <dbReference type="EMBL" id="EER68164.1"/>
    </source>
</evidence>
<evidence type="ECO:0000313" key="4">
    <source>
        <dbReference type="Proteomes" id="UP000006004"/>
    </source>
</evidence>
<feature type="region of interest" description="Disordered" evidence="1">
    <location>
        <begin position="57"/>
        <end position="77"/>
    </location>
</feature>
<protein>
    <submittedName>
        <fullName evidence="3">Uncharacterized protein</fullName>
    </submittedName>
</protein>
<feature type="region of interest" description="Disordered" evidence="1">
    <location>
        <begin position="450"/>
        <end position="470"/>
    </location>
</feature>
<feature type="region of interest" description="Disordered" evidence="1">
    <location>
        <begin position="1"/>
        <end position="29"/>
    </location>
</feature>
<name>C5NYA1_9BACL</name>
<evidence type="ECO:0000256" key="2">
    <source>
        <dbReference type="SAM" id="Phobius"/>
    </source>
</evidence>
<dbReference type="EMBL" id="ACDZ02000014">
    <property type="protein sequence ID" value="EER68164.1"/>
    <property type="molecule type" value="Genomic_DNA"/>
</dbReference>
<feature type="transmembrane region" description="Helical" evidence="2">
    <location>
        <begin position="223"/>
        <end position="244"/>
    </location>
</feature>
<dbReference type="GeneID" id="93287480"/>
<dbReference type="AlphaFoldDB" id="C5NYA1"/>
<accession>C5NYA1</accession>
<gene>
    <name evidence="3" type="ORF">GEMHA0001_0439</name>
</gene>
<proteinExistence type="predicted"/>
<dbReference type="RefSeq" id="WP_003145739.1">
    <property type="nucleotide sequence ID" value="NZ_ACDZ02000014.1"/>
</dbReference>
<dbReference type="Proteomes" id="UP000006004">
    <property type="component" value="Unassembled WGS sequence"/>
</dbReference>
<keyword evidence="2" id="KW-0812">Transmembrane</keyword>
<organism evidence="3 4">
    <name type="scientific">Gemella haemolysans ATCC 10379</name>
    <dbReference type="NCBI Taxonomy" id="546270"/>
    <lineage>
        <taxon>Bacteria</taxon>
        <taxon>Bacillati</taxon>
        <taxon>Bacillota</taxon>
        <taxon>Bacilli</taxon>
        <taxon>Bacillales</taxon>
        <taxon>Gemellaceae</taxon>
        <taxon>Gemella</taxon>
    </lineage>
</organism>
<sequence length="590" mass="69911">MNKKYSQGKNQNYPSQNYNNYNQDDLTNQQNYSNQNYEKYESQQGLNQQYQNYNNYNEQQNYNGNFENQQYTGQPYQNYNNQQYYNQENQNYANANQQVYNQQYQNYNNPNQQYQNYENLNQQGLNQKYQNYNNSSEQEFNQQYQNYRDANQQGTNPHIQNYENTNQQGFNHQYQNYNNINQQGFNQQQPNFNNTNQNPNMNSNTQGAEISNFEPNKKKQSKLIPIISTVLGLVLISGGGLYYYSNYTNKSISSIFSFSKNKSDKEAYAQVLEKYKEAMDKGYSDNDSEVNKYAIKNYNDNGKDKNFLQFNYYDIDGNGTNELFITEENKPNSPVAVYSYDSNNIRVLYQAQSDSDIPRAVFYKNQTIWIHTQEKDTDRYVVYKLNDKKDKYDKIHDVNLSDKEKKDGKFKDTVSNTQYGSKEEFLKNRPQSNEKLEIPRSVRKTVYTYNEVKQENSEDRRDDNNKKPEFTNSQLALIGRAYVNQSTDPKVETLKPDTFFSMQEQNGAYITDFGTLGSSILVRKVDDGIEIKIIDYDKPVGQRDFKLFKKVTYKEIQEKFKKEDMDRINKTIEEYKNTDKYKKGIYKIND</sequence>